<evidence type="ECO:0000313" key="3">
    <source>
        <dbReference type="EMBL" id="CAF4959300.1"/>
    </source>
</evidence>
<keyword evidence="4" id="KW-1185">Reference proteome</keyword>
<organism evidence="3 4">
    <name type="scientific">Pieris macdunnoughi</name>
    <dbReference type="NCBI Taxonomy" id="345717"/>
    <lineage>
        <taxon>Eukaryota</taxon>
        <taxon>Metazoa</taxon>
        <taxon>Ecdysozoa</taxon>
        <taxon>Arthropoda</taxon>
        <taxon>Hexapoda</taxon>
        <taxon>Insecta</taxon>
        <taxon>Pterygota</taxon>
        <taxon>Neoptera</taxon>
        <taxon>Endopterygota</taxon>
        <taxon>Lepidoptera</taxon>
        <taxon>Glossata</taxon>
        <taxon>Ditrysia</taxon>
        <taxon>Papilionoidea</taxon>
        <taxon>Pieridae</taxon>
        <taxon>Pierinae</taxon>
        <taxon>Pieris</taxon>
    </lineage>
</organism>
<proteinExistence type="predicted"/>
<feature type="domain" description="Aminopeptidase N-like N-terminal" evidence="2">
    <location>
        <begin position="100"/>
        <end position="202"/>
    </location>
</feature>
<feature type="chain" id="PRO_5032371678" description="Aminopeptidase N-like N-terminal domain-containing protein" evidence="1">
    <location>
        <begin position="20"/>
        <end position="203"/>
    </location>
</feature>
<keyword evidence="1" id="KW-0732">Signal</keyword>
<reference evidence="3" key="1">
    <citation type="submission" date="2021-02" db="EMBL/GenBank/DDBJ databases">
        <authorList>
            <person name="Steward A R."/>
        </authorList>
    </citation>
    <scope>NUCLEOTIDE SEQUENCE</scope>
</reference>
<evidence type="ECO:0000259" key="2">
    <source>
        <dbReference type="Pfam" id="PF17900"/>
    </source>
</evidence>
<sequence>MGVFKLIVALSTIIAAISTLPLRSQTSHDLIEENLKTQDDSFTNLVIPEQANIIFEDGNENLVTSRVSSTKETKEVGNGIQLRNIESSSRNNLRAGMTATRYDIKLTPDLGAGTFAGVARVSVQVSDATVGDAVKFHFEDLTVSSVKRISGGTSSDVNNVNTDDGVLEIDTGIESTLHDFEIQYTGSLASAGIGFYTGAYDEE</sequence>
<dbReference type="OrthoDB" id="7407483at2759"/>
<dbReference type="InterPro" id="IPR042097">
    <property type="entry name" value="Aminopeptidase_N-like_N_sf"/>
</dbReference>
<feature type="signal peptide" evidence="1">
    <location>
        <begin position="1"/>
        <end position="19"/>
    </location>
</feature>
<dbReference type="AlphaFoldDB" id="A0A821Y787"/>
<evidence type="ECO:0000256" key="1">
    <source>
        <dbReference type="SAM" id="SignalP"/>
    </source>
</evidence>
<dbReference type="Pfam" id="PF17900">
    <property type="entry name" value="Peptidase_M1_N"/>
    <property type="match status" value="1"/>
</dbReference>
<protein>
    <recommendedName>
        <fullName evidence="2">Aminopeptidase N-like N-terminal domain-containing protein</fullName>
    </recommendedName>
</protein>
<name>A0A821Y787_9NEOP</name>
<dbReference type="EMBL" id="CAJOBZ010000099">
    <property type="protein sequence ID" value="CAF4959300.1"/>
    <property type="molecule type" value="Genomic_DNA"/>
</dbReference>
<dbReference type="Proteomes" id="UP000663880">
    <property type="component" value="Unassembled WGS sequence"/>
</dbReference>
<evidence type="ECO:0000313" key="4">
    <source>
        <dbReference type="Proteomes" id="UP000663880"/>
    </source>
</evidence>
<accession>A0A821Y787</accession>
<comment type="caution">
    <text evidence="3">The sequence shown here is derived from an EMBL/GenBank/DDBJ whole genome shotgun (WGS) entry which is preliminary data.</text>
</comment>
<gene>
    <name evidence="3" type="ORF">PMACD_LOCUS16588</name>
</gene>
<dbReference type="Gene3D" id="2.60.40.1730">
    <property type="entry name" value="tricorn interacting facor f3 domain"/>
    <property type="match status" value="1"/>
</dbReference>
<dbReference type="SUPFAM" id="SSF63737">
    <property type="entry name" value="Leukotriene A4 hydrolase N-terminal domain"/>
    <property type="match status" value="1"/>
</dbReference>
<dbReference type="InterPro" id="IPR045357">
    <property type="entry name" value="Aminopeptidase_N-like_N"/>
</dbReference>